<dbReference type="InterPro" id="IPR010916">
    <property type="entry name" value="TonB_box_CS"/>
</dbReference>
<organism evidence="5 6">
    <name type="scientific">Psychrosphaera haliotis</name>
    <dbReference type="NCBI Taxonomy" id="555083"/>
    <lineage>
        <taxon>Bacteria</taxon>
        <taxon>Pseudomonadati</taxon>
        <taxon>Pseudomonadota</taxon>
        <taxon>Gammaproteobacteria</taxon>
        <taxon>Alteromonadales</taxon>
        <taxon>Pseudoalteromonadaceae</taxon>
        <taxon>Psychrosphaera</taxon>
    </lineage>
</organism>
<dbReference type="Gene3D" id="3.40.50.10610">
    <property type="entry name" value="ABC-type transport auxiliary lipoprotein component"/>
    <property type="match status" value="1"/>
</dbReference>
<dbReference type="InterPro" id="IPR032370">
    <property type="entry name" value="FlgT_N"/>
</dbReference>
<evidence type="ECO:0008006" key="7">
    <source>
        <dbReference type="Google" id="ProtNLM"/>
    </source>
</evidence>
<name>A0A6N8F4R0_9GAMM</name>
<dbReference type="PROSITE" id="PS00430">
    <property type="entry name" value="TONB_DEPENDENT_REC_1"/>
    <property type="match status" value="1"/>
</dbReference>
<dbReference type="InterPro" id="IPR032386">
    <property type="entry name" value="FlgT_M"/>
</dbReference>
<sequence>MINPALNKFIALALFLVLSFAAQADWYEATGQAKVRYGDVASAKTRATQDAVKQAMLFAGANVASIQQISKGLLVDDSIQVRANGAVNRIEIVSEQQKGDSISVTIRADIFPEERACYAAEFGKKVAITQFPIQHWEHAKVGGLYGLEKEIPRKIVAMLQSGSSTIYPVAWLDKKLSVHQDFDQQGKVRHELIDAVAQNANSQFVMFGRISDLSFGDMSNSYSFWEDDEFERFFTFELMIANALTHEVIYKNSFHTEAEWTFDMRETVNVNSRKFWNSEYGSAIERNLTDMRDDILGQLSCQQLQSKILAIQEGKQIQLNIGRGQGVFIGQEYRVSYRADIIDNSGNLLTNFVISPYRVRITKVYENSAIAESLDKDFMSNVQVNDVIELKDWSTDW</sequence>
<keyword evidence="1" id="KW-0732">Signal</keyword>
<evidence type="ECO:0000259" key="2">
    <source>
        <dbReference type="Pfam" id="PF16538"/>
    </source>
</evidence>
<dbReference type="Pfam" id="PF16538">
    <property type="entry name" value="FlgT_C"/>
    <property type="match status" value="1"/>
</dbReference>
<protein>
    <recommendedName>
        <fullName evidence="7">Flagellar assembly protein T N-terminal domain-containing protein</fullName>
    </recommendedName>
</protein>
<dbReference type="InterPro" id="IPR032388">
    <property type="entry name" value="FlgT_C"/>
</dbReference>
<feature type="domain" description="Flagellar assembly protein T N-terminal" evidence="4">
    <location>
        <begin position="25"/>
        <end position="112"/>
    </location>
</feature>
<evidence type="ECO:0000259" key="3">
    <source>
        <dbReference type="Pfam" id="PF16539"/>
    </source>
</evidence>
<dbReference type="AlphaFoldDB" id="A0A6N8F4R0"/>
<dbReference type="Gene3D" id="2.40.10.410">
    <property type="entry name" value="FlgT, C-terminal domain"/>
    <property type="match status" value="1"/>
</dbReference>
<evidence type="ECO:0000313" key="5">
    <source>
        <dbReference type="EMBL" id="MUH71646.1"/>
    </source>
</evidence>
<dbReference type="InterPro" id="IPR038165">
    <property type="entry name" value="FlgT_C_sf"/>
</dbReference>
<evidence type="ECO:0000256" key="1">
    <source>
        <dbReference type="SAM" id="SignalP"/>
    </source>
</evidence>
<accession>A0A6N8F4R0</accession>
<feature type="chain" id="PRO_5026814424" description="Flagellar assembly protein T N-terminal domain-containing protein" evidence="1">
    <location>
        <begin position="25"/>
        <end position="397"/>
    </location>
</feature>
<dbReference type="InterPro" id="IPR038180">
    <property type="entry name" value="FlgT_N_sf"/>
</dbReference>
<comment type="caution">
    <text evidence="5">The sequence shown here is derived from an EMBL/GenBank/DDBJ whole genome shotgun (WGS) entry which is preliminary data.</text>
</comment>
<dbReference type="Pfam" id="PF16548">
    <property type="entry name" value="FlgT_N"/>
    <property type="match status" value="1"/>
</dbReference>
<keyword evidence="6" id="KW-1185">Reference proteome</keyword>
<dbReference type="RefSeq" id="WP_155694536.1">
    <property type="nucleotide sequence ID" value="NZ_WOCD01000001.1"/>
</dbReference>
<dbReference type="EMBL" id="WOCD01000001">
    <property type="protein sequence ID" value="MUH71646.1"/>
    <property type="molecule type" value="Genomic_DNA"/>
</dbReference>
<dbReference type="OrthoDB" id="8778507at2"/>
<gene>
    <name evidence="5" type="ORF">GNP35_03505</name>
</gene>
<feature type="domain" description="Flagellar assembly protein T C-terminal" evidence="2">
    <location>
        <begin position="314"/>
        <end position="388"/>
    </location>
</feature>
<feature type="domain" description="Flagellar assembly protein T middle" evidence="3">
    <location>
        <begin position="116"/>
        <end position="270"/>
    </location>
</feature>
<feature type="signal peptide" evidence="1">
    <location>
        <begin position="1"/>
        <end position="24"/>
    </location>
</feature>
<dbReference type="Gene3D" id="3.30.1660.40">
    <property type="entry name" value="FlgT, N-terminal domain"/>
    <property type="match status" value="1"/>
</dbReference>
<proteinExistence type="predicted"/>
<evidence type="ECO:0000259" key="4">
    <source>
        <dbReference type="Pfam" id="PF16548"/>
    </source>
</evidence>
<reference evidence="5 6" key="1">
    <citation type="submission" date="2019-11" db="EMBL/GenBank/DDBJ databases">
        <title>P. haliotis isolates from Z. marina roots.</title>
        <authorList>
            <person name="Cohen M."/>
            <person name="Jospin G."/>
            <person name="Eisen J.A."/>
            <person name="Coil D.A."/>
        </authorList>
    </citation>
    <scope>NUCLEOTIDE SEQUENCE [LARGE SCALE GENOMIC DNA]</scope>
    <source>
        <strain evidence="5 6">UCD-MCMsp1aY</strain>
    </source>
</reference>
<evidence type="ECO:0000313" key="6">
    <source>
        <dbReference type="Proteomes" id="UP000439994"/>
    </source>
</evidence>
<dbReference type="Proteomes" id="UP000439994">
    <property type="component" value="Unassembled WGS sequence"/>
</dbReference>
<dbReference type="Pfam" id="PF16539">
    <property type="entry name" value="FlgT_M"/>
    <property type="match status" value="1"/>
</dbReference>